<comment type="caution">
    <text evidence="1">The sequence shown here is derived from an EMBL/GenBank/DDBJ whole genome shotgun (WGS) entry which is preliminary data.</text>
</comment>
<name>A0A841HYE0_9DEIO</name>
<accession>A0A841HYE0</accession>
<proteinExistence type="predicted"/>
<organism evidence="1 2">
    <name type="scientific">Deinobacterium chartae</name>
    <dbReference type="NCBI Taxonomy" id="521158"/>
    <lineage>
        <taxon>Bacteria</taxon>
        <taxon>Thermotogati</taxon>
        <taxon>Deinococcota</taxon>
        <taxon>Deinococci</taxon>
        <taxon>Deinococcales</taxon>
        <taxon>Deinococcaceae</taxon>
        <taxon>Deinobacterium</taxon>
    </lineage>
</organism>
<dbReference type="AlphaFoldDB" id="A0A841HYE0"/>
<sequence>MHHDNGKKSFGFGEVWWDLGIVNTEVLEWLEEMDRMGRQPIQNYHWLAFQRYIQSHDSIPGSQLDALYTLAGQQESPSLGHAMKLAILHREKLPGSVLERATRDAAETVRAKAMERMNE</sequence>
<evidence type="ECO:0000313" key="1">
    <source>
        <dbReference type="EMBL" id="MBB6097674.1"/>
    </source>
</evidence>
<gene>
    <name evidence="1" type="ORF">HNR42_001091</name>
</gene>
<keyword evidence="2" id="KW-1185">Reference proteome</keyword>
<evidence type="ECO:0000313" key="2">
    <source>
        <dbReference type="Proteomes" id="UP000569951"/>
    </source>
</evidence>
<dbReference type="RefSeq" id="WP_183985342.1">
    <property type="nucleotide sequence ID" value="NZ_JACHHG010000003.1"/>
</dbReference>
<reference evidence="1 2" key="1">
    <citation type="submission" date="2020-08" db="EMBL/GenBank/DDBJ databases">
        <title>Genomic Encyclopedia of Type Strains, Phase IV (KMG-IV): sequencing the most valuable type-strain genomes for metagenomic binning, comparative biology and taxonomic classification.</title>
        <authorList>
            <person name="Goeker M."/>
        </authorList>
    </citation>
    <scope>NUCLEOTIDE SEQUENCE [LARGE SCALE GENOMIC DNA]</scope>
    <source>
        <strain evidence="1 2">DSM 21458</strain>
    </source>
</reference>
<protein>
    <submittedName>
        <fullName evidence="1">Uncharacterized protein</fullName>
    </submittedName>
</protein>
<dbReference type="Proteomes" id="UP000569951">
    <property type="component" value="Unassembled WGS sequence"/>
</dbReference>
<dbReference type="EMBL" id="JACHHG010000003">
    <property type="protein sequence ID" value="MBB6097674.1"/>
    <property type="molecule type" value="Genomic_DNA"/>
</dbReference>